<dbReference type="AlphaFoldDB" id="A0AAJ0GBR5"/>
<feature type="compositionally biased region" description="Gly residues" evidence="1">
    <location>
        <begin position="101"/>
        <end position="124"/>
    </location>
</feature>
<accession>A0AAJ0GBR5</accession>
<name>A0AAJ0GBR5_9PEZI</name>
<protein>
    <submittedName>
        <fullName evidence="2">Uncharacterized protein</fullName>
    </submittedName>
</protein>
<gene>
    <name evidence="2" type="ORF">LTR09_006611</name>
</gene>
<organism evidence="2 3">
    <name type="scientific">Extremus antarcticus</name>
    <dbReference type="NCBI Taxonomy" id="702011"/>
    <lineage>
        <taxon>Eukaryota</taxon>
        <taxon>Fungi</taxon>
        <taxon>Dikarya</taxon>
        <taxon>Ascomycota</taxon>
        <taxon>Pezizomycotina</taxon>
        <taxon>Dothideomycetes</taxon>
        <taxon>Dothideomycetidae</taxon>
        <taxon>Mycosphaerellales</taxon>
        <taxon>Extremaceae</taxon>
        <taxon>Extremus</taxon>
    </lineage>
</organism>
<keyword evidence="3" id="KW-1185">Reference proteome</keyword>
<evidence type="ECO:0000313" key="3">
    <source>
        <dbReference type="Proteomes" id="UP001271007"/>
    </source>
</evidence>
<proteinExistence type="predicted"/>
<feature type="compositionally biased region" description="Low complexity" evidence="1">
    <location>
        <begin position="59"/>
        <end position="73"/>
    </location>
</feature>
<reference evidence="2" key="1">
    <citation type="submission" date="2023-04" db="EMBL/GenBank/DDBJ databases">
        <title>Black Yeasts Isolated from many extreme environments.</title>
        <authorList>
            <person name="Coleine C."/>
            <person name="Stajich J.E."/>
            <person name="Selbmann L."/>
        </authorList>
    </citation>
    <scope>NUCLEOTIDE SEQUENCE</scope>
    <source>
        <strain evidence="2">CCFEE 5312</strain>
    </source>
</reference>
<feature type="compositionally biased region" description="Low complexity" evidence="1">
    <location>
        <begin position="125"/>
        <end position="154"/>
    </location>
</feature>
<evidence type="ECO:0000313" key="2">
    <source>
        <dbReference type="EMBL" id="KAK3052401.1"/>
    </source>
</evidence>
<dbReference type="EMBL" id="JAWDJX010000021">
    <property type="protein sequence ID" value="KAK3052401.1"/>
    <property type="molecule type" value="Genomic_DNA"/>
</dbReference>
<comment type="caution">
    <text evidence="2">The sequence shown here is derived from an EMBL/GenBank/DDBJ whole genome shotgun (WGS) entry which is preliminary data.</text>
</comment>
<dbReference type="Proteomes" id="UP001271007">
    <property type="component" value="Unassembled WGS sequence"/>
</dbReference>
<evidence type="ECO:0000256" key="1">
    <source>
        <dbReference type="SAM" id="MobiDB-lite"/>
    </source>
</evidence>
<sequence length="223" mass="21602">MSSGAGDGTKVTTDPATLNDPKNENPGVVTSDSLAAESINEGGSFAANADSRGPMSQPSRSTNTNTTDTSNATRLEPAPDAEARKASEEWSENAQLNAGSALGGKGGTFGTGGTLGGSSGGSASSGGTTSSGSAASGGVTSSAGNVSGSSESAAPQPKGKNITEGGFDSEAPNASFGTDIGGENDPGRAALDRVDVPVSRGAGPRQGEVTNDGQFDGLKDAEA</sequence>
<feature type="region of interest" description="Disordered" evidence="1">
    <location>
        <begin position="1"/>
        <end position="223"/>
    </location>
</feature>